<dbReference type="Proteomes" id="UP001595824">
    <property type="component" value="Unassembled WGS sequence"/>
</dbReference>
<dbReference type="PANTHER" id="PTHR30572:SF4">
    <property type="entry name" value="ABC TRANSPORTER PERMEASE YTRF"/>
    <property type="match status" value="1"/>
</dbReference>
<feature type="transmembrane region" description="Helical" evidence="8">
    <location>
        <begin position="718"/>
        <end position="743"/>
    </location>
</feature>
<dbReference type="PROSITE" id="PS51257">
    <property type="entry name" value="PROKAR_LIPOPROTEIN"/>
    <property type="match status" value="1"/>
</dbReference>
<evidence type="ECO:0000256" key="2">
    <source>
        <dbReference type="ARBA" id="ARBA00022475"/>
    </source>
</evidence>
<evidence type="ECO:0000259" key="9">
    <source>
        <dbReference type="Pfam" id="PF02687"/>
    </source>
</evidence>
<feature type="region of interest" description="Disordered" evidence="7">
    <location>
        <begin position="119"/>
        <end position="144"/>
    </location>
</feature>
<dbReference type="RefSeq" id="WP_381741929.1">
    <property type="nucleotide sequence ID" value="NZ_JBHSDP010000024.1"/>
</dbReference>
<feature type="transmembrane region" description="Helical" evidence="8">
    <location>
        <begin position="771"/>
        <end position="793"/>
    </location>
</feature>
<feature type="transmembrane region" description="Helical" evidence="8">
    <location>
        <begin position="358"/>
        <end position="379"/>
    </location>
</feature>
<keyword evidence="3 8" id="KW-0812">Transmembrane</keyword>
<keyword evidence="11" id="KW-1185">Reference proteome</keyword>
<dbReference type="InterPro" id="IPR003838">
    <property type="entry name" value="ABC3_permease_C"/>
</dbReference>
<evidence type="ECO:0000313" key="10">
    <source>
        <dbReference type="EMBL" id="MFC4330864.1"/>
    </source>
</evidence>
<feature type="domain" description="ABC3 transporter permease C-terminal" evidence="9">
    <location>
        <begin position="722"/>
        <end position="833"/>
    </location>
</feature>
<feature type="transmembrane region" description="Helical" evidence="8">
    <location>
        <begin position="16"/>
        <end position="36"/>
    </location>
</feature>
<evidence type="ECO:0000256" key="5">
    <source>
        <dbReference type="ARBA" id="ARBA00023136"/>
    </source>
</evidence>
<organism evidence="10 11">
    <name type="scientific">Streptomyces andamanensis</name>
    <dbReference type="NCBI Taxonomy" id="1565035"/>
    <lineage>
        <taxon>Bacteria</taxon>
        <taxon>Bacillati</taxon>
        <taxon>Actinomycetota</taxon>
        <taxon>Actinomycetes</taxon>
        <taxon>Kitasatosporales</taxon>
        <taxon>Streptomycetaceae</taxon>
        <taxon>Streptomyces</taxon>
    </lineage>
</organism>
<gene>
    <name evidence="10" type="ORF">ACFPC0_24355</name>
</gene>
<feature type="transmembrane region" description="Helical" evidence="8">
    <location>
        <begin position="408"/>
        <end position="425"/>
    </location>
</feature>
<reference evidence="11" key="1">
    <citation type="journal article" date="2019" name="Int. J. Syst. Evol. Microbiol.">
        <title>The Global Catalogue of Microorganisms (GCM) 10K type strain sequencing project: providing services to taxonomists for standard genome sequencing and annotation.</title>
        <authorList>
            <consortium name="The Broad Institute Genomics Platform"/>
            <consortium name="The Broad Institute Genome Sequencing Center for Infectious Disease"/>
            <person name="Wu L."/>
            <person name="Ma J."/>
        </authorList>
    </citation>
    <scope>NUCLEOTIDE SEQUENCE [LARGE SCALE GENOMIC DNA]</scope>
    <source>
        <strain evidence="11">PCU 347</strain>
    </source>
</reference>
<feature type="transmembrane region" description="Helical" evidence="8">
    <location>
        <begin position="311"/>
        <end position="338"/>
    </location>
</feature>
<evidence type="ECO:0000313" key="11">
    <source>
        <dbReference type="Proteomes" id="UP001595824"/>
    </source>
</evidence>
<keyword evidence="2" id="KW-1003">Cell membrane</keyword>
<evidence type="ECO:0000256" key="7">
    <source>
        <dbReference type="SAM" id="MobiDB-lite"/>
    </source>
</evidence>
<feature type="transmembrane region" description="Helical" evidence="8">
    <location>
        <begin position="264"/>
        <end position="290"/>
    </location>
</feature>
<dbReference type="PANTHER" id="PTHR30572">
    <property type="entry name" value="MEMBRANE COMPONENT OF TRANSPORTER-RELATED"/>
    <property type="match status" value="1"/>
</dbReference>
<protein>
    <submittedName>
        <fullName evidence="10">FtsX-like permease family protein</fullName>
    </submittedName>
</protein>
<feature type="transmembrane region" description="Helical" evidence="8">
    <location>
        <begin position="805"/>
        <end position="824"/>
    </location>
</feature>
<keyword evidence="5 8" id="KW-0472">Membrane</keyword>
<name>A0ABV8TJN1_9ACTN</name>
<evidence type="ECO:0000256" key="6">
    <source>
        <dbReference type="ARBA" id="ARBA00038076"/>
    </source>
</evidence>
<feature type="domain" description="ABC3 transporter permease C-terminal" evidence="9">
    <location>
        <begin position="267"/>
        <end position="386"/>
    </location>
</feature>
<accession>A0ABV8TJN1</accession>
<comment type="similarity">
    <text evidence="6">Belongs to the ABC-4 integral membrane protein family.</text>
</comment>
<evidence type="ECO:0000256" key="1">
    <source>
        <dbReference type="ARBA" id="ARBA00004651"/>
    </source>
</evidence>
<sequence length="841" mass="83756">MFRTVLGSVHRDLRRFVLPALAVLIGVACVSGSLLYSRSLAEGADRLQRASRPDVSVEVRATGAPAAGGASAVPDEALRRRLAALPGVAAARGTLVGRAFLVARDGTLVGPASGAAGVDFTPDRHGSDPRYALTGGRGPQGPGEAAVDRWSAARAGYRVGDRVRVVVSGEVRSVRLTGVFTVDDPVVAAGGTVTAFDRATARTLFAPAPGAYASVTLAAAPGTAPSVLAERAARVLPAGLEAVSRPELDAEAAAAPERAKLGTLLLVFAGIALFVSAFLVGNTFTMLSAARAREHALLRAVGASRGRVLRTVLGEAALVGAVAALAGYVTGIGVAAALGTLFAPGAGPGAAAPLRPLAPVPLLTALAVGVAVTAAAAYVPALRASAVAPVAALRTDLPAPAPSLRRRTLAGALATGAGALLLAVAGGELAVLAAGLPVLLAGLVLLTPVIAPPLTRVLRAPLRRATGVRGVLALANVRRNPRRTAATAGALTVCVALVSAVTVALSSLSATAARKAGAELPTDLRISAVDFAEVGADTAGRVARLPHVAAVTAVREGSFGLRDGSTLWAAVVDPDAVGRGRLGALTVRAGSLDGLARGVAVTTGLAAAHGWKPGDRLTGRELSAAGVPDGPALDRPIVAVYDGPEALGPALLPESALAGAGAARGGPVTSVLVRAEPGRTEELKEEVRRALDNPLLVVQDRADAQRDAAESFGPLLSVLYAMLSVTVAIGALGVANTMGMAVFERVREIGLLRAVGLDRAGVRSMLRVESVVVSLLGSGLGVLAGGAAGVAAVSGQPGAVISLPWLSLAAFFAGAAAIGLLAALGPGARAAALPITRAVEV</sequence>
<keyword evidence="4 8" id="KW-1133">Transmembrane helix</keyword>
<comment type="subcellular location">
    <subcellularLocation>
        <location evidence="1">Cell membrane</location>
        <topology evidence="1">Multi-pass membrane protein</topology>
    </subcellularLocation>
</comment>
<comment type="caution">
    <text evidence="10">The sequence shown here is derived from an EMBL/GenBank/DDBJ whole genome shotgun (WGS) entry which is preliminary data.</text>
</comment>
<proteinExistence type="inferred from homology"/>
<evidence type="ECO:0000256" key="8">
    <source>
        <dbReference type="SAM" id="Phobius"/>
    </source>
</evidence>
<dbReference type="EMBL" id="JBHSDP010000024">
    <property type="protein sequence ID" value="MFC4330864.1"/>
    <property type="molecule type" value="Genomic_DNA"/>
</dbReference>
<dbReference type="InterPro" id="IPR050250">
    <property type="entry name" value="Macrolide_Exporter_MacB"/>
</dbReference>
<dbReference type="Pfam" id="PF02687">
    <property type="entry name" value="FtsX"/>
    <property type="match status" value="2"/>
</dbReference>
<feature type="transmembrane region" description="Helical" evidence="8">
    <location>
        <begin position="485"/>
        <end position="505"/>
    </location>
</feature>
<feature type="transmembrane region" description="Helical" evidence="8">
    <location>
        <begin position="431"/>
        <end position="454"/>
    </location>
</feature>
<evidence type="ECO:0000256" key="4">
    <source>
        <dbReference type="ARBA" id="ARBA00022989"/>
    </source>
</evidence>
<evidence type="ECO:0000256" key="3">
    <source>
        <dbReference type="ARBA" id="ARBA00022692"/>
    </source>
</evidence>